<name>A0ABD5SJQ9_9EURY</name>
<organism evidence="2 3">
    <name type="scientific">Natrinema soli</name>
    <dbReference type="NCBI Taxonomy" id="1930624"/>
    <lineage>
        <taxon>Archaea</taxon>
        <taxon>Methanobacteriati</taxon>
        <taxon>Methanobacteriota</taxon>
        <taxon>Stenosarchaea group</taxon>
        <taxon>Halobacteria</taxon>
        <taxon>Halobacteriales</taxon>
        <taxon>Natrialbaceae</taxon>
        <taxon>Natrinema</taxon>
    </lineage>
</organism>
<gene>
    <name evidence="2" type="ORF">ACFQE6_01730</name>
</gene>
<accession>A0ABD5SJQ9</accession>
<evidence type="ECO:0008006" key="4">
    <source>
        <dbReference type="Google" id="ProtNLM"/>
    </source>
</evidence>
<dbReference type="EMBL" id="JBHSWV010000022">
    <property type="protein sequence ID" value="MFC6763827.1"/>
    <property type="molecule type" value="Genomic_DNA"/>
</dbReference>
<sequence length="122" mass="13059">MRSFVLLQVTTGGQRILVLLTLLGLVVTAVLSLGIAYLVARRYSDSRDRGRLYLALGLVLLTTGPILIQFVLANLTDVSALGRSAAANTSKLLGLAATLYAIYGVSRNRASGDSPRSKRVRK</sequence>
<feature type="transmembrane region" description="Helical" evidence="1">
    <location>
        <begin position="52"/>
        <end position="72"/>
    </location>
</feature>
<evidence type="ECO:0000256" key="1">
    <source>
        <dbReference type="SAM" id="Phobius"/>
    </source>
</evidence>
<dbReference type="AlphaFoldDB" id="A0ABD5SJQ9"/>
<feature type="transmembrane region" description="Helical" evidence="1">
    <location>
        <begin position="92"/>
        <end position="110"/>
    </location>
</feature>
<keyword evidence="1" id="KW-0812">Transmembrane</keyword>
<feature type="transmembrane region" description="Helical" evidence="1">
    <location>
        <begin position="16"/>
        <end position="40"/>
    </location>
</feature>
<keyword evidence="3" id="KW-1185">Reference proteome</keyword>
<evidence type="ECO:0000313" key="3">
    <source>
        <dbReference type="Proteomes" id="UP001596383"/>
    </source>
</evidence>
<protein>
    <recommendedName>
        <fullName evidence="4">Integral membrane protein</fullName>
    </recommendedName>
</protein>
<keyword evidence="1" id="KW-0472">Membrane</keyword>
<dbReference type="RefSeq" id="WP_273736925.1">
    <property type="nucleotide sequence ID" value="NZ_JAQIVI010000022.1"/>
</dbReference>
<keyword evidence="1" id="KW-1133">Transmembrane helix</keyword>
<evidence type="ECO:0000313" key="2">
    <source>
        <dbReference type="EMBL" id="MFC6763827.1"/>
    </source>
</evidence>
<comment type="caution">
    <text evidence="2">The sequence shown here is derived from an EMBL/GenBank/DDBJ whole genome shotgun (WGS) entry which is preliminary data.</text>
</comment>
<reference evidence="2 3" key="1">
    <citation type="journal article" date="2019" name="Int. J. Syst. Evol. Microbiol.">
        <title>The Global Catalogue of Microorganisms (GCM) 10K type strain sequencing project: providing services to taxonomists for standard genome sequencing and annotation.</title>
        <authorList>
            <consortium name="The Broad Institute Genomics Platform"/>
            <consortium name="The Broad Institute Genome Sequencing Center for Infectious Disease"/>
            <person name="Wu L."/>
            <person name="Ma J."/>
        </authorList>
    </citation>
    <scope>NUCLEOTIDE SEQUENCE [LARGE SCALE GENOMIC DNA]</scope>
    <source>
        <strain evidence="2 3">LMG 29247</strain>
    </source>
</reference>
<dbReference type="Proteomes" id="UP001596383">
    <property type="component" value="Unassembled WGS sequence"/>
</dbReference>
<proteinExistence type="predicted"/>